<sequence>MKMESTIGTQASTSGKSSKDAVSFARMRKPATRTHVNKLDRDFWFPPSVVPADEVDVAIQEENIARHQPLFETFHSGVLYATGSRTPVVVRVSLKLHVSAFRDLSDLETSYWVNQRDPHGRISFPSNFIHSVHSTSDGRLSSSFTIFLVK</sequence>
<gene>
    <name evidence="2" type="ORF">AZE42_06172</name>
</gene>
<dbReference type="AlphaFoldDB" id="A0A1J8Q2N4"/>
<protein>
    <submittedName>
        <fullName evidence="2">Uncharacterized protein</fullName>
    </submittedName>
</protein>
<dbReference type="Proteomes" id="UP000183567">
    <property type="component" value="Unassembled WGS sequence"/>
</dbReference>
<keyword evidence="3" id="KW-1185">Reference proteome</keyword>
<accession>A0A1J8Q2N4</accession>
<reference evidence="2 3" key="1">
    <citation type="submission" date="2016-03" db="EMBL/GenBank/DDBJ databases">
        <title>Comparative genomics of the ectomycorrhizal sister species Rhizopogon vinicolor and Rhizopogon vesiculosus (Basidiomycota: Boletales) reveals a divergence of the mating type B locus.</title>
        <authorList>
            <person name="Mujic A.B."/>
            <person name="Kuo A."/>
            <person name="Tritt A."/>
            <person name="Lipzen A."/>
            <person name="Chen C."/>
            <person name="Johnson J."/>
            <person name="Sharma A."/>
            <person name="Barry K."/>
            <person name="Grigoriev I.V."/>
            <person name="Spatafora J.W."/>
        </authorList>
    </citation>
    <scope>NUCLEOTIDE SEQUENCE [LARGE SCALE GENOMIC DNA]</scope>
    <source>
        <strain evidence="2 3">AM-OR11-056</strain>
    </source>
</reference>
<evidence type="ECO:0000256" key="1">
    <source>
        <dbReference type="SAM" id="MobiDB-lite"/>
    </source>
</evidence>
<feature type="region of interest" description="Disordered" evidence="1">
    <location>
        <begin position="1"/>
        <end position="23"/>
    </location>
</feature>
<name>A0A1J8Q2N4_9AGAM</name>
<organism evidence="2 3">
    <name type="scientific">Rhizopogon vesiculosus</name>
    <dbReference type="NCBI Taxonomy" id="180088"/>
    <lineage>
        <taxon>Eukaryota</taxon>
        <taxon>Fungi</taxon>
        <taxon>Dikarya</taxon>
        <taxon>Basidiomycota</taxon>
        <taxon>Agaricomycotina</taxon>
        <taxon>Agaricomycetes</taxon>
        <taxon>Agaricomycetidae</taxon>
        <taxon>Boletales</taxon>
        <taxon>Suillineae</taxon>
        <taxon>Rhizopogonaceae</taxon>
        <taxon>Rhizopogon</taxon>
    </lineage>
</organism>
<dbReference type="EMBL" id="LVVM01003813">
    <property type="protein sequence ID" value="OJA14227.1"/>
    <property type="molecule type" value="Genomic_DNA"/>
</dbReference>
<evidence type="ECO:0000313" key="2">
    <source>
        <dbReference type="EMBL" id="OJA14227.1"/>
    </source>
</evidence>
<dbReference type="OrthoDB" id="2679330at2759"/>
<proteinExistence type="predicted"/>
<comment type="caution">
    <text evidence="2">The sequence shown here is derived from an EMBL/GenBank/DDBJ whole genome shotgun (WGS) entry which is preliminary data.</text>
</comment>
<evidence type="ECO:0000313" key="3">
    <source>
        <dbReference type="Proteomes" id="UP000183567"/>
    </source>
</evidence>
<feature type="compositionally biased region" description="Polar residues" evidence="1">
    <location>
        <begin position="1"/>
        <end position="16"/>
    </location>
</feature>